<dbReference type="Pfam" id="PF00191">
    <property type="entry name" value="Annexin"/>
    <property type="match status" value="8"/>
</dbReference>
<gene>
    <name evidence="13" type="ORF">OFUS_LOCUS3260</name>
</gene>
<dbReference type="GO" id="GO:0005576">
    <property type="term" value="C:extracellular region"/>
    <property type="evidence" value="ECO:0007669"/>
    <property type="project" value="UniProtKB-SubCell"/>
</dbReference>
<evidence type="ECO:0000313" key="13">
    <source>
        <dbReference type="EMBL" id="CAH1776035.1"/>
    </source>
</evidence>
<dbReference type="GO" id="GO:0005544">
    <property type="term" value="F:calcium-dependent phospholipid binding"/>
    <property type="evidence" value="ECO:0007669"/>
    <property type="project" value="UniProtKB-KW"/>
</dbReference>
<dbReference type="GO" id="GO:0012506">
    <property type="term" value="C:vesicle membrane"/>
    <property type="evidence" value="ECO:0007669"/>
    <property type="project" value="TreeGrafter"/>
</dbReference>
<evidence type="ECO:0000256" key="9">
    <source>
        <dbReference type="ARBA" id="ARBA00059330"/>
    </source>
</evidence>
<dbReference type="PROSITE" id="PS51897">
    <property type="entry name" value="ANNEXIN_2"/>
    <property type="match status" value="8"/>
</dbReference>
<feature type="region of interest" description="Disordered" evidence="12">
    <location>
        <begin position="134"/>
        <end position="187"/>
    </location>
</feature>
<comment type="domain">
    <text evidence="11">A pair of annexin repeats may form one binding site for calcium and phospholipid.</text>
</comment>
<dbReference type="PANTHER" id="PTHR10502">
    <property type="entry name" value="ANNEXIN"/>
    <property type="match status" value="1"/>
</dbReference>
<dbReference type="PROSITE" id="PS00223">
    <property type="entry name" value="ANNEXIN_1"/>
    <property type="match status" value="4"/>
</dbReference>
<comment type="caution">
    <text evidence="13">The sequence shown here is derived from an EMBL/GenBank/DDBJ whole genome shotgun (WGS) entry which is preliminary data.</text>
</comment>
<evidence type="ECO:0000256" key="8">
    <source>
        <dbReference type="ARBA" id="ARBA00037210"/>
    </source>
</evidence>
<dbReference type="InterPro" id="IPR018252">
    <property type="entry name" value="Annexin_repeat_CS"/>
</dbReference>
<evidence type="ECO:0000256" key="3">
    <source>
        <dbReference type="ARBA" id="ARBA00007831"/>
    </source>
</evidence>
<dbReference type="PRINTS" id="PR00196">
    <property type="entry name" value="ANNEXIN"/>
</dbReference>
<dbReference type="PANTHER" id="PTHR10502:SF239">
    <property type="entry name" value="ANNEXIN A7"/>
    <property type="match status" value="1"/>
</dbReference>
<evidence type="ECO:0000256" key="12">
    <source>
        <dbReference type="SAM" id="MobiDB-lite"/>
    </source>
</evidence>
<sequence>MPSAGAIAPPCIVPLRAPVPGVPTTHIDCSTYIEIETESPRCKIYFTTSGAKPNPFQLKVAGREQTFRYKAPFTLKTGKRTLKAIAVTRDGLQESAVVTKTFTVDDTSGFNNYTADDDESLASVRSVDTYVSEYNPKFSKNKPRSTKKPTRNSRKEPPRSKSVDFKQAWSESNGVNNGSDHVNIPDGPFNPTNYSGTQVNVWGVPPHNMAGWLTAPGGPGGVSYPTHEQQLGYMTEKMLQSLDEQKQQTMNDMRTAMQQEIPPPAIEPPPPPEPVIEYVKKEPELRPISRGNGDWKEQLEHIYAHLIEHTKNHPNFKKNISSPKFGQISGVVYKEEEDCFNLNITLAKPGVRPKPKLKTTVKALDTAKKLSKAGSKKAGSDTEATKKKKEKVVDPYFETEEYEQEGTVKAWPDFNAEGDAEIIRNAMKGFGTDEATIINVLAYRSNSQRLEIAKVFKTMFGKDLTKELNGELSGNFCDIMVGLLLHPANYDANEIRKAVEGLGTDDDVLVEILCTRTNKQIQAIKAAYKNLFQKSLEKDVKDDTSGHFKRLLVSQIQANRDESPTFDRNQAKADAQALFEAGENKWGTDESKFNQILSSRSFAHLRAVFEEYGTLSKKSMEDVIKAEFSGDIKNGLLTIVRVIQNKPGYFAKQLHKSMQGLGTNDDLLVRVVVTRCECDMVQIKEEFQKQYKGTLAEWIIDDTSGDYKETLLALIGERACKPPAKAADPYDVVVGEPEPEMEQDLYEEEGVVGPIENFQAEKDCEVLRKAMKGFGTDEKAIIGVIPARSNDQRQQLLTQYKTMYGKDLIKELKGELGGSLKDTVVGLMKTSTDFSASELHKAMKGLGTDEDVLIEQICTKSNAELAAVKAAYRRLFSADLEKDIVSETSGHFKRLLVSCLQANRNENREFDRAKARADAEVLYKAGEKKWGTDESRFNVILCSRSYGHLRAMFEEYKKFSKKDIEDAIKSEMSGDLEKGMLTTIRVVRNKAAYFAKLLHDSMKGLGTDDDTLIRVMVSRCEVDMVQVKQEFLRLYKQSLDAFVADDLSGDYKKIIVALVNGNGCGVKSSSGQTENVFKPDDAASGDEED</sequence>
<comment type="similarity">
    <text evidence="3 11">Belongs to the annexin family.</text>
</comment>
<dbReference type="FunFam" id="1.10.220.10:FF:000001">
    <property type="entry name" value="Annexin"/>
    <property type="match status" value="2"/>
</dbReference>
<dbReference type="EMBL" id="CAIIXF020000001">
    <property type="protein sequence ID" value="CAH1776035.1"/>
    <property type="molecule type" value="Genomic_DNA"/>
</dbReference>
<keyword evidence="5 11" id="KW-0106">Calcium</keyword>
<comment type="subcellular location">
    <subcellularLocation>
        <location evidence="1">Host cell</location>
    </subcellularLocation>
    <subcellularLocation>
        <location evidence="2">Secreted</location>
        <location evidence="2">Extracellular exosome</location>
    </subcellularLocation>
    <subcellularLocation>
        <location evidence="10">Tegument</location>
    </subcellularLocation>
</comment>
<dbReference type="InterPro" id="IPR026876">
    <property type="entry name" value="Fn3_assoc_repeat"/>
</dbReference>
<dbReference type="GO" id="GO:0005509">
    <property type="term" value="F:calcium ion binding"/>
    <property type="evidence" value="ECO:0007669"/>
    <property type="project" value="InterPro"/>
</dbReference>
<evidence type="ECO:0000256" key="6">
    <source>
        <dbReference type="ARBA" id="ARBA00023216"/>
    </source>
</evidence>
<dbReference type="InterPro" id="IPR001464">
    <property type="entry name" value="Annexin"/>
</dbReference>
<evidence type="ECO:0000256" key="7">
    <source>
        <dbReference type="ARBA" id="ARBA00023302"/>
    </source>
</evidence>
<keyword evidence="6 11" id="KW-0041">Annexin</keyword>
<accession>A0A8J1TQV7</accession>
<evidence type="ECO:0000256" key="4">
    <source>
        <dbReference type="ARBA" id="ARBA00022737"/>
    </source>
</evidence>
<dbReference type="OrthoDB" id="37886at2759"/>
<feature type="compositionally biased region" description="Polar residues" evidence="12">
    <location>
        <begin position="169"/>
        <end position="180"/>
    </location>
</feature>
<protein>
    <recommendedName>
        <fullName evidence="11">Annexin</fullName>
    </recommendedName>
</protein>
<evidence type="ECO:0000256" key="10">
    <source>
        <dbReference type="ARBA" id="ARBA00060393"/>
    </source>
</evidence>
<name>A0A8J1TQV7_OWEFU</name>
<dbReference type="GO" id="GO:0005886">
    <property type="term" value="C:plasma membrane"/>
    <property type="evidence" value="ECO:0007669"/>
    <property type="project" value="TreeGrafter"/>
</dbReference>
<keyword evidence="14" id="KW-1185">Reference proteome</keyword>
<reference evidence="13" key="1">
    <citation type="submission" date="2022-03" db="EMBL/GenBank/DDBJ databases">
        <authorList>
            <person name="Martin C."/>
        </authorList>
    </citation>
    <scope>NUCLEOTIDE SEQUENCE</scope>
</reference>
<dbReference type="FunFam" id="1.10.220.10:FF:000002">
    <property type="entry name" value="Annexin"/>
    <property type="match status" value="2"/>
</dbReference>
<dbReference type="SMART" id="SM00335">
    <property type="entry name" value="ANX"/>
    <property type="match status" value="8"/>
</dbReference>
<proteinExistence type="inferred from homology"/>
<evidence type="ECO:0000256" key="11">
    <source>
        <dbReference type="RuleBase" id="RU003540"/>
    </source>
</evidence>
<comment type="function">
    <text evidence="9">Involved in reproduction of the worm. Involved in host-parasite interaction. Delivered into the host cell by means of parasite exosomes. Binds to acidic phospholipid membranes in a calcium-dependent manner in vitro. Causes aggregation of liposomes in the presence of calcium, but not in its absence. Likely to promote membrane fusion. May provide structural integrity within the tegument.</text>
</comment>
<feature type="compositionally biased region" description="Basic and acidic residues" evidence="12">
    <location>
        <begin position="153"/>
        <end position="164"/>
    </location>
</feature>
<dbReference type="InterPro" id="IPR037104">
    <property type="entry name" value="Annexin_sf"/>
</dbReference>
<dbReference type="InterPro" id="IPR018502">
    <property type="entry name" value="Annexin_repeat"/>
</dbReference>
<feature type="region of interest" description="Disordered" evidence="12">
    <location>
        <begin position="1067"/>
        <end position="1089"/>
    </location>
</feature>
<dbReference type="SUPFAM" id="SSF47874">
    <property type="entry name" value="Annexin"/>
    <property type="match status" value="2"/>
</dbReference>
<dbReference type="GO" id="GO:0043657">
    <property type="term" value="C:host cell"/>
    <property type="evidence" value="ECO:0007669"/>
    <property type="project" value="UniProtKB-SubCell"/>
</dbReference>
<feature type="compositionally biased region" description="Basic residues" evidence="12">
    <location>
        <begin position="139"/>
        <end position="152"/>
    </location>
</feature>
<dbReference type="Proteomes" id="UP000749559">
    <property type="component" value="Unassembled WGS sequence"/>
</dbReference>
<dbReference type="GO" id="GO:0005634">
    <property type="term" value="C:nucleus"/>
    <property type="evidence" value="ECO:0007669"/>
    <property type="project" value="TreeGrafter"/>
</dbReference>
<evidence type="ECO:0000313" key="14">
    <source>
        <dbReference type="Proteomes" id="UP000749559"/>
    </source>
</evidence>
<dbReference type="AlphaFoldDB" id="A0A8J1TQV7"/>
<dbReference type="GO" id="GO:0005737">
    <property type="term" value="C:cytoplasm"/>
    <property type="evidence" value="ECO:0007669"/>
    <property type="project" value="TreeGrafter"/>
</dbReference>
<dbReference type="GO" id="GO:0001786">
    <property type="term" value="F:phosphatidylserine binding"/>
    <property type="evidence" value="ECO:0007669"/>
    <property type="project" value="TreeGrafter"/>
</dbReference>
<keyword evidence="7 11" id="KW-0111">Calcium/phospholipid-binding</keyword>
<organism evidence="13 14">
    <name type="scientific">Owenia fusiformis</name>
    <name type="common">Polychaete worm</name>
    <dbReference type="NCBI Taxonomy" id="6347"/>
    <lineage>
        <taxon>Eukaryota</taxon>
        <taxon>Metazoa</taxon>
        <taxon>Spiralia</taxon>
        <taxon>Lophotrochozoa</taxon>
        <taxon>Annelida</taxon>
        <taxon>Polychaeta</taxon>
        <taxon>Sedentaria</taxon>
        <taxon>Canalipalpata</taxon>
        <taxon>Sabellida</taxon>
        <taxon>Oweniida</taxon>
        <taxon>Oweniidae</taxon>
        <taxon>Owenia</taxon>
    </lineage>
</organism>
<dbReference type="FunFam" id="1.10.220.10:FF:000004">
    <property type="entry name" value="Annexin"/>
    <property type="match status" value="2"/>
</dbReference>
<comment type="function">
    <text evidence="8">Calcium/phospholipid-binding protein which promotes membrane fusion and is involved in exocytosis.</text>
</comment>
<evidence type="ECO:0000256" key="2">
    <source>
        <dbReference type="ARBA" id="ARBA00004550"/>
    </source>
</evidence>
<dbReference type="FunFam" id="1.10.220.10:FF:000003">
    <property type="entry name" value="Annexin"/>
    <property type="match status" value="2"/>
</dbReference>
<evidence type="ECO:0000256" key="1">
    <source>
        <dbReference type="ARBA" id="ARBA00004340"/>
    </source>
</evidence>
<dbReference type="Pfam" id="PF13287">
    <property type="entry name" value="Fn3_assoc"/>
    <property type="match status" value="1"/>
</dbReference>
<keyword evidence="4 11" id="KW-0677">Repeat</keyword>
<evidence type="ECO:0000256" key="5">
    <source>
        <dbReference type="ARBA" id="ARBA00022837"/>
    </source>
</evidence>
<dbReference type="Gene3D" id="1.10.220.10">
    <property type="entry name" value="Annexin"/>
    <property type="match status" value="8"/>
</dbReference>